<dbReference type="RefSeq" id="XP_004259501.1">
    <property type="nucleotide sequence ID" value="XM_004259453.1"/>
</dbReference>
<dbReference type="Gene3D" id="3.30.565.10">
    <property type="entry name" value="Histidine kinase-like ATPase, C-terminal domain"/>
    <property type="match status" value="1"/>
</dbReference>
<dbReference type="OMA" id="ENCIHEC"/>
<accession>A0A0A1UBY9</accession>
<reference evidence="2 3" key="1">
    <citation type="submission" date="2012-10" db="EMBL/GenBank/DDBJ databases">
        <authorList>
            <person name="Zafar N."/>
            <person name="Inman J."/>
            <person name="Hall N."/>
            <person name="Lorenzi H."/>
            <person name="Caler E."/>
        </authorList>
    </citation>
    <scope>NUCLEOTIDE SEQUENCE [LARGE SCALE GENOMIC DNA]</scope>
    <source>
        <strain evidence="2 3">IP1</strain>
    </source>
</reference>
<keyword evidence="3" id="KW-1185">Reference proteome</keyword>
<organism evidence="2 3">
    <name type="scientific">Entamoeba invadens IP1</name>
    <dbReference type="NCBI Taxonomy" id="370355"/>
    <lineage>
        <taxon>Eukaryota</taxon>
        <taxon>Amoebozoa</taxon>
        <taxon>Evosea</taxon>
        <taxon>Archamoebae</taxon>
        <taxon>Mastigamoebida</taxon>
        <taxon>Entamoebidae</taxon>
        <taxon>Entamoeba</taxon>
    </lineage>
</organism>
<dbReference type="OrthoDB" id="2154305at2759"/>
<dbReference type="GeneID" id="14891603"/>
<evidence type="ECO:0000313" key="2">
    <source>
        <dbReference type="EMBL" id="ELP92730.1"/>
    </source>
</evidence>
<dbReference type="VEuPathDB" id="AmoebaDB:EIN_371420"/>
<dbReference type="Proteomes" id="UP000014680">
    <property type="component" value="Unassembled WGS sequence"/>
</dbReference>
<keyword evidence="1" id="KW-0175">Coiled coil</keyword>
<evidence type="ECO:0000256" key="1">
    <source>
        <dbReference type="SAM" id="Coils"/>
    </source>
</evidence>
<dbReference type="AlphaFoldDB" id="A0A0A1UBY9"/>
<proteinExistence type="predicted"/>
<sequence>MQDFKNLTKGRHSVEKPNSVIKAAEELSDKMYIANVRNRLRQLNSPTVNDCRRWFWELMQNAKDSIAGIKGWNKKIEITAKVVEETLTNGQTLKTFVFSHNGAPFTGKSQYALLYKYSEGKANQSESTGRFGTGFLTTHTLSKEVNIVSNVYDDDDVKNTYKGFTVELHREGKSDGDLLAGVKKMRESLCFSNEPNKLTSYYYPLKNENNIKALEMGLSNFEDNIVQTLLFCPEVGKVTISDTKNETIYKPLRIFKDKSYKSADVEIHEFETIRNGESTIRHFLVINNVNNHSEELTQRFQNERTLRTQIAVEYVEENNTKKLVETKGPSLYCVFPLVGSEQLQLPFLLNSPDFEPDSEREALYLSGSEFDEDKIITDVGTNKLILKQVFIKANTSFENDYERLVDYLISNKYKELHLVARGLSKNPSIEKHFDSRWYQTEILEKMRKTVMNKTLVETDNGLQPMYKGKNINIRIPTMDDENENFKKFYELLKLYGYKMPLFDKLKSWNSIMWESSKVNVNVEKLVKEINSFEKMSNEKFNMTPKAKVVFMNAFIKFLVKFNKDLSFFSVYKLLPTMDGNFVSFKREEGKKTLMNCNKVSDELIDCIEDLKCDLKKHALYKGISFANIEEETNKTMSIFINETVIKGKEIIEKQNRVPAQTVNSKKSKAAFQDKTQQSQNDKDKAFINLIIPLIRRVTKSNDQKFDGFRDFVYNVACKFFPSEMKRAEKKICNDIDENAWNDVDGMFLDIVMRRIEGSEKLDVVLDNYKMTMNMYNVLLKNSQIIIGDKFNSLKVLPNQKGELKAASELYKDLNVPEEFKGVDYANCGVDAKGYLLHNECTLDLNKTKSIEDVAEEIDQQIKKNNSRFIDNLVDKIVLLRPTQEVDNMEFITTLNKIASKLNNNAFIRSINLEKGDLWNNAGQIYIANLCNKVSNGFTLNQFDAKFGPLQKAADKMEILKDILQFSYKKRDVQTLNKLGESMSLSMLHIVDEEALTFVGVFNNLCKCTVNNTNTYPLNKNIIHDELMFPELLAVLKTYKKKEVCGKIDSFVDEAISKHSEACKIDNNFKKILRLLFTMPEIKDPNLFPLINPKKNKIEFDIIMEDNIKQMIYKAYNLFGDQMDENTLMEKIENVQVLKEENDILQAKLENAEADKDSLIHNPETNSLKKQMDDMKQQMLNFSRQMEQMQNMLKQKDDKISELEIQLEKTRMQEVVRPSPTRFDY</sequence>
<dbReference type="EMBL" id="KB206332">
    <property type="protein sequence ID" value="ELP92730.1"/>
    <property type="molecule type" value="Genomic_DNA"/>
</dbReference>
<dbReference type="KEGG" id="eiv:EIN_371420"/>
<dbReference type="InterPro" id="IPR036890">
    <property type="entry name" value="HATPase_C_sf"/>
</dbReference>
<dbReference type="NCBIfam" id="NF047352">
    <property type="entry name" value="P_loop_sacsin"/>
    <property type="match status" value="1"/>
</dbReference>
<evidence type="ECO:0000313" key="3">
    <source>
        <dbReference type="Proteomes" id="UP000014680"/>
    </source>
</evidence>
<name>A0A0A1UBY9_ENTIV</name>
<protein>
    <submittedName>
        <fullName evidence="2">Uncharacterized protein</fullName>
    </submittedName>
</protein>
<dbReference type="SUPFAM" id="SSF55874">
    <property type="entry name" value="ATPase domain of HSP90 chaperone/DNA topoisomerase II/histidine kinase"/>
    <property type="match status" value="1"/>
</dbReference>
<feature type="coiled-coil region" evidence="1">
    <location>
        <begin position="1127"/>
        <end position="1212"/>
    </location>
</feature>
<gene>
    <name evidence="2" type="ORF">EIN_371420</name>
</gene>